<name>A0A3B0PLN5_MYCSY</name>
<gene>
    <name evidence="2" type="ORF">NCTC10124_00125</name>
</gene>
<evidence type="ECO:0000256" key="1">
    <source>
        <dbReference type="SAM" id="Phobius"/>
    </source>
</evidence>
<accession>A0A3B0PLN5</accession>
<feature type="non-terminal residue" evidence="2">
    <location>
        <position position="51"/>
    </location>
</feature>
<feature type="transmembrane region" description="Helical" evidence="1">
    <location>
        <begin position="7"/>
        <end position="28"/>
    </location>
</feature>
<organism evidence="2 3">
    <name type="scientific">Mycoplasmopsis synoviae</name>
    <name type="common">Mycoplasma synoviae</name>
    <dbReference type="NCBI Taxonomy" id="2109"/>
    <lineage>
        <taxon>Bacteria</taxon>
        <taxon>Bacillati</taxon>
        <taxon>Mycoplasmatota</taxon>
        <taxon>Mycoplasmoidales</taxon>
        <taxon>Metamycoplasmataceae</taxon>
        <taxon>Mycoplasmopsis</taxon>
    </lineage>
</organism>
<protein>
    <submittedName>
        <fullName evidence="2">Uncharacterized protein</fullName>
    </submittedName>
</protein>
<evidence type="ECO:0000313" key="3">
    <source>
        <dbReference type="Proteomes" id="UP000259328"/>
    </source>
</evidence>
<keyword evidence="1" id="KW-1133">Transmembrane helix</keyword>
<dbReference type="AlphaFoldDB" id="A0A3B0PLN5"/>
<dbReference type="EMBL" id="LS991953">
    <property type="protein sequence ID" value="SYV92406.1"/>
    <property type="molecule type" value="Genomic_DNA"/>
</dbReference>
<evidence type="ECO:0000313" key="2">
    <source>
        <dbReference type="EMBL" id="SYV92406.1"/>
    </source>
</evidence>
<proteinExistence type="predicted"/>
<keyword evidence="1" id="KW-0472">Membrane</keyword>
<dbReference type="Proteomes" id="UP000259328">
    <property type="component" value="Chromosome"/>
</dbReference>
<keyword evidence="1" id="KW-0812">Transmembrane</keyword>
<sequence>MLEASNVSAYLGVVLSVATALSLLATYLEILIPSVEGRVTLLVTSLVISVW</sequence>
<reference evidence="3" key="1">
    <citation type="submission" date="2018-06" db="EMBL/GenBank/DDBJ databases">
        <authorList>
            <consortium name="Pathogen Informatics"/>
        </authorList>
    </citation>
    <scope>NUCLEOTIDE SEQUENCE [LARGE SCALE GENOMIC DNA]</scope>
    <source>
        <strain evidence="3">NCTC10124</strain>
    </source>
</reference>